<dbReference type="GO" id="GO:0007169">
    <property type="term" value="P:cell surface receptor protein tyrosine kinase signaling pathway"/>
    <property type="evidence" value="ECO:0007669"/>
    <property type="project" value="TreeGrafter"/>
</dbReference>
<feature type="binding site" evidence="4">
    <location>
        <position position="147"/>
    </location>
    <ligand>
        <name>ATP</name>
        <dbReference type="ChEBI" id="CHEBI:30616"/>
    </ligand>
</feature>
<evidence type="ECO:0000259" key="7">
    <source>
        <dbReference type="PROSITE" id="PS50011"/>
    </source>
</evidence>
<evidence type="ECO:0000313" key="14">
    <source>
        <dbReference type="EMBL" id="CAF4828292.1"/>
    </source>
</evidence>
<dbReference type="InterPro" id="IPR011009">
    <property type="entry name" value="Kinase-like_dom_sf"/>
</dbReference>
<comment type="subcellular location">
    <subcellularLocation>
        <location evidence="1">Membrane</location>
        <topology evidence="1">Single-pass membrane protein</topology>
    </subcellularLocation>
</comment>
<keyword evidence="4 6" id="KW-0547">Nucleotide-binding</keyword>
<keyword evidence="5" id="KW-0479">Metal-binding</keyword>
<dbReference type="GO" id="GO:0005524">
    <property type="term" value="F:ATP binding"/>
    <property type="evidence" value="ECO:0007669"/>
    <property type="project" value="UniProtKB-UniRule"/>
</dbReference>
<dbReference type="InterPro" id="IPR017441">
    <property type="entry name" value="Protein_kinase_ATP_BS"/>
</dbReference>
<dbReference type="Proteomes" id="UP000663869">
    <property type="component" value="Unassembled WGS sequence"/>
</dbReference>
<feature type="binding site" evidence="5">
    <location>
        <position position="148"/>
    </location>
    <ligand>
        <name>Mg(2+)</name>
        <dbReference type="ChEBI" id="CHEBI:18420"/>
    </ligand>
</feature>
<dbReference type="AlphaFoldDB" id="A0A821QNW2"/>
<dbReference type="Proteomes" id="UP000663848">
    <property type="component" value="Unassembled WGS sequence"/>
</dbReference>
<feature type="active site" description="Proton acceptor" evidence="3">
    <location>
        <position position="143"/>
    </location>
</feature>
<dbReference type="InterPro" id="IPR001245">
    <property type="entry name" value="Ser-Thr/Tyr_kinase_cat_dom"/>
</dbReference>
<keyword evidence="4 6" id="KW-0067">ATP-binding</keyword>
<dbReference type="GO" id="GO:0046872">
    <property type="term" value="F:metal ion binding"/>
    <property type="evidence" value="ECO:0007669"/>
    <property type="project" value="UniProtKB-KW"/>
</dbReference>
<proteinExistence type="predicted"/>
<dbReference type="EMBL" id="CAJNYT010000037">
    <property type="protein sequence ID" value="CAF3310079.1"/>
    <property type="molecule type" value="Genomic_DNA"/>
</dbReference>
<evidence type="ECO:0000313" key="10">
    <source>
        <dbReference type="EMBL" id="CAF3692181.1"/>
    </source>
</evidence>
<protein>
    <recommendedName>
        <fullName evidence="7">Protein kinase domain-containing protein</fullName>
    </recommendedName>
</protein>
<dbReference type="InterPro" id="IPR020635">
    <property type="entry name" value="Tyr_kinase_cat_dom"/>
</dbReference>
<comment type="caution">
    <text evidence="14">The sequence shown here is derived from an EMBL/GenBank/DDBJ whole genome shotgun (WGS) entry which is preliminary data.</text>
</comment>
<evidence type="ECO:0000256" key="2">
    <source>
        <dbReference type="ARBA" id="ARBA00051243"/>
    </source>
</evidence>
<dbReference type="Proteomes" id="UP000663851">
    <property type="component" value="Unassembled WGS sequence"/>
</dbReference>
<evidence type="ECO:0000313" key="9">
    <source>
        <dbReference type="EMBL" id="CAF3310079.1"/>
    </source>
</evidence>
<sequence>MQRLNPREIGKGNFGTVYHALYKGTRDVALKTLNTQNESASASSFNNDDESIHELLSEANIMTQLKHPNLLRILGVTFFGDKKQLSLVTEFMRNGSLLDYLRKYREIFLKADSRNITTKLNEFGRQIFEAMLYLEERNIIHRDLAARNCLIGQDDSLKVGDFGLTTLTDCGLYKGTDRTICAPRWTSPEALFSSKYSSRSDVWSYGITLWEVYSLGERPFGSINNFAVQVILKNSSENLSRHLPQPKQFGSSEIYTHIILSCLIFDVVKRPRFRDLKERISNILIEKD</sequence>
<dbReference type="InterPro" id="IPR008266">
    <property type="entry name" value="Tyr_kinase_AS"/>
</dbReference>
<evidence type="ECO:0000313" key="16">
    <source>
        <dbReference type="Proteomes" id="UP000663848"/>
    </source>
</evidence>
<evidence type="ECO:0000256" key="6">
    <source>
        <dbReference type="PROSITE-ProRule" id="PRU10141"/>
    </source>
</evidence>
<feature type="binding site" evidence="6">
    <location>
        <position position="31"/>
    </location>
    <ligand>
        <name>ATP</name>
        <dbReference type="ChEBI" id="CHEBI:30616"/>
    </ligand>
</feature>
<dbReference type="Proteomes" id="UP000663872">
    <property type="component" value="Unassembled WGS sequence"/>
</dbReference>
<dbReference type="EMBL" id="CAJNYV010005625">
    <property type="protein sequence ID" value="CAF3767153.1"/>
    <property type="molecule type" value="Genomic_DNA"/>
</dbReference>
<dbReference type="EMBL" id="CAJNYD010000304">
    <property type="protein sequence ID" value="CAF3243279.1"/>
    <property type="molecule type" value="Genomic_DNA"/>
</dbReference>
<dbReference type="InterPro" id="IPR050122">
    <property type="entry name" value="RTK"/>
</dbReference>
<gene>
    <name evidence="10" type="ORF">FME351_LOCUS27135</name>
    <name evidence="9" type="ORF">GRG538_LOCUS1403</name>
    <name evidence="12" type="ORF">HFQ381_LOCUS29199</name>
    <name evidence="11" type="ORF">KIK155_LOCUS30608</name>
    <name evidence="8" type="ORF">LUA448_LOCUS4388</name>
    <name evidence="14" type="ORF">QYT958_LOCUS25518</name>
    <name evidence="15" type="ORF">TOA249_LOCUS29297</name>
    <name evidence="13" type="ORF">TSG867_LOCUS29319</name>
</gene>
<comment type="catalytic activity">
    <reaction evidence="2">
        <text>L-tyrosyl-[protein] + ATP = O-phospho-L-tyrosyl-[protein] + ADP + H(+)</text>
        <dbReference type="Rhea" id="RHEA:10596"/>
        <dbReference type="Rhea" id="RHEA-COMP:10136"/>
        <dbReference type="Rhea" id="RHEA-COMP:20101"/>
        <dbReference type="ChEBI" id="CHEBI:15378"/>
        <dbReference type="ChEBI" id="CHEBI:30616"/>
        <dbReference type="ChEBI" id="CHEBI:46858"/>
        <dbReference type="ChEBI" id="CHEBI:61978"/>
        <dbReference type="ChEBI" id="CHEBI:456216"/>
        <dbReference type="EC" id="2.7.10.1"/>
    </reaction>
</comment>
<evidence type="ECO:0000313" key="11">
    <source>
        <dbReference type="EMBL" id="CAF3767153.1"/>
    </source>
</evidence>
<dbReference type="EMBL" id="CAJOBS010004444">
    <property type="protein sequence ID" value="CAF4881544.1"/>
    <property type="molecule type" value="Genomic_DNA"/>
</dbReference>
<dbReference type="Pfam" id="PF07714">
    <property type="entry name" value="PK_Tyr_Ser-Thr"/>
    <property type="match status" value="1"/>
</dbReference>
<evidence type="ECO:0000313" key="8">
    <source>
        <dbReference type="EMBL" id="CAF3243279.1"/>
    </source>
</evidence>
<dbReference type="GO" id="GO:0005886">
    <property type="term" value="C:plasma membrane"/>
    <property type="evidence" value="ECO:0007669"/>
    <property type="project" value="TreeGrafter"/>
</dbReference>
<dbReference type="Proteomes" id="UP000663865">
    <property type="component" value="Unassembled WGS sequence"/>
</dbReference>
<evidence type="ECO:0000313" key="15">
    <source>
        <dbReference type="EMBL" id="CAF4881544.1"/>
    </source>
</evidence>
<dbReference type="EMBL" id="CAJOBR010005774">
    <property type="protein sequence ID" value="CAF4828292.1"/>
    <property type="molecule type" value="Genomic_DNA"/>
</dbReference>
<dbReference type="PROSITE" id="PS50011">
    <property type="entry name" value="PROTEIN_KINASE_DOM"/>
    <property type="match status" value="1"/>
</dbReference>
<dbReference type="CDD" id="cd00192">
    <property type="entry name" value="PTKc"/>
    <property type="match status" value="1"/>
</dbReference>
<dbReference type="PROSITE" id="PS00107">
    <property type="entry name" value="PROTEIN_KINASE_ATP"/>
    <property type="match status" value="1"/>
</dbReference>
<evidence type="ECO:0000313" key="12">
    <source>
        <dbReference type="EMBL" id="CAF4522227.1"/>
    </source>
</evidence>
<dbReference type="GO" id="GO:0004714">
    <property type="term" value="F:transmembrane receptor protein tyrosine kinase activity"/>
    <property type="evidence" value="ECO:0007669"/>
    <property type="project" value="UniProtKB-EC"/>
</dbReference>
<evidence type="ECO:0000256" key="1">
    <source>
        <dbReference type="ARBA" id="ARBA00004167"/>
    </source>
</evidence>
<evidence type="ECO:0000313" key="13">
    <source>
        <dbReference type="EMBL" id="CAF4626043.1"/>
    </source>
</evidence>
<organism evidence="14 16">
    <name type="scientific">Rotaria socialis</name>
    <dbReference type="NCBI Taxonomy" id="392032"/>
    <lineage>
        <taxon>Eukaryota</taxon>
        <taxon>Metazoa</taxon>
        <taxon>Spiralia</taxon>
        <taxon>Gnathifera</taxon>
        <taxon>Rotifera</taxon>
        <taxon>Eurotatoria</taxon>
        <taxon>Bdelloidea</taxon>
        <taxon>Philodinida</taxon>
        <taxon>Philodinidae</taxon>
        <taxon>Rotaria</taxon>
    </lineage>
</organism>
<dbReference type="PROSITE" id="PS00109">
    <property type="entry name" value="PROTEIN_KINASE_TYR"/>
    <property type="match status" value="1"/>
</dbReference>
<evidence type="ECO:0000256" key="3">
    <source>
        <dbReference type="PIRSR" id="PIRSR000615-1"/>
    </source>
</evidence>
<dbReference type="EMBL" id="CAJOBQ010004062">
    <property type="protein sequence ID" value="CAF4626043.1"/>
    <property type="molecule type" value="Genomic_DNA"/>
</dbReference>
<dbReference type="Proteomes" id="UP000663838">
    <property type="component" value="Unassembled WGS sequence"/>
</dbReference>
<dbReference type="SMART" id="SM00219">
    <property type="entry name" value="TyrKc"/>
    <property type="match status" value="1"/>
</dbReference>
<dbReference type="PANTHER" id="PTHR24416:SF631">
    <property type="entry name" value="SERINE_THREONINE_TYROSINE KINASE 1"/>
    <property type="match status" value="1"/>
</dbReference>
<name>A0A821QNW2_9BILA</name>
<dbReference type="GO" id="GO:0043235">
    <property type="term" value="C:receptor complex"/>
    <property type="evidence" value="ECO:0007669"/>
    <property type="project" value="TreeGrafter"/>
</dbReference>
<evidence type="ECO:0000256" key="5">
    <source>
        <dbReference type="PIRSR" id="PIRSR000615-3"/>
    </source>
</evidence>
<dbReference type="Proteomes" id="UP000663833">
    <property type="component" value="Unassembled WGS sequence"/>
</dbReference>
<feature type="binding site" evidence="5">
    <location>
        <position position="161"/>
    </location>
    <ligand>
        <name>Mg(2+)</name>
        <dbReference type="ChEBI" id="CHEBI:18420"/>
    </ligand>
</feature>
<dbReference type="PANTHER" id="PTHR24416">
    <property type="entry name" value="TYROSINE-PROTEIN KINASE RECEPTOR"/>
    <property type="match status" value="1"/>
</dbReference>
<dbReference type="PIRSF" id="PIRSF000615">
    <property type="entry name" value="TyrPK_CSF1-R"/>
    <property type="match status" value="1"/>
</dbReference>
<dbReference type="InterPro" id="IPR000719">
    <property type="entry name" value="Prot_kinase_dom"/>
</dbReference>
<reference evidence="14" key="1">
    <citation type="submission" date="2021-02" db="EMBL/GenBank/DDBJ databases">
        <authorList>
            <person name="Nowell W R."/>
        </authorList>
    </citation>
    <scope>NUCLEOTIDE SEQUENCE</scope>
</reference>
<dbReference type="Gene3D" id="1.10.510.10">
    <property type="entry name" value="Transferase(Phosphotransferase) domain 1"/>
    <property type="match status" value="1"/>
</dbReference>
<evidence type="ECO:0000256" key="4">
    <source>
        <dbReference type="PIRSR" id="PIRSR000615-2"/>
    </source>
</evidence>
<accession>A0A821QNW2</accession>
<keyword evidence="5" id="KW-0460">Magnesium</keyword>
<dbReference type="SUPFAM" id="SSF56112">
    <property type="entry name" value="Protein kinase-like (PK-like)"/>
    <property type="match status" value="1"/>
</dbReference>
<dbReference type="Proteomes" id="UP000663862">
    <property type="component" value="Unassembled WGS sequence"/>
</dbReference>
<dbReference type="EMBL" id="CAJNYU010003668">
    <property type="protein sequence ID" value="CAF3692181.1"/>
    <property type="molecule type" value="Genomic_DNA"/>
</dbReference>
<feature type="domain" description="Protein kinase" evidence="7">
    <location>
        <begin position="3"/>
        <end position="285"/>
    </location>
</feature>
<dbReference type="EMBL" id="CAJOBO010004482">
    <property type="protein sequence ID" value="CAF4522227.1"/>
    <property type="molecule type" value="Genomic_DNA"/>
</dbReference>
<dbReference type="PRINTS" id="PR00109">
    <property type="entry name" value="TYRKINASE"/>
</dbReference>